<organism evidence="1">
    <name type="scientific">Ophidiomyces ophidiicola</name>
    <dbReference type="NCBI Taxonomy" id="1387563"/>
    <lineage>
        <taxon>Eukaryota</taxon>
        <taxon>Fungi</taxon>
        <taxon>Dikarya</taxon>
        <taxon>Ascomycota</taxon>
        <taxon>Pezizomycotina</taxon>
        <taxon>Eurotiomycetes</taxon>
        <taxon>Eurotiomycetidae</taxon>
        <taxon>Onygenales</taxon>
        <taxon>Onygenaceae</taxon>
        <taxon>Ophidiomyces</taxon>
    </lineage>
</organism>
<dbReference type="EMBL" id="JALBCA010000112">
    <property type="protein sequence ID" value="KAI2382705.1"/>
    <property type="molecule type" value="Genomic_DNA"/>
</dbReference>
<reference evidence="1" key="1">
    <citation type="journal article" date="2022" name="bioRxiv">
        <title>Population genetic analysis of Ophidiomyces ophidiicola, the causative agent of snake fungal disease, indicates recent introductions to the USA.</title>
        <authorList>
            <person name="Ladner J.T."/>
            <person name="Palmer J.M."/>
            <person name="Ettinger C.L."/>
            <person name="Stajich J.E."/>
            <person name="Farrell T.M."/>
            <person name="Glorioso B.M."/>
            <person name="Lawson B."/>
            <person name="Price S.J."/>
            <person name="Stengle A.G."/>
            <person name="Grear D.A."/>
            <person name="Lorch J.M."/>
        </authorList>
    </citation>
    <scope>NUCLEOTIDE SEQUENCE</scope>
    <source>
        <strain evidence="1">NWHC 24266-5</strain>
    </source>
</reference>
<name>A0ACB8URW8_9EURO</name>
<sequence>MALVTYSDSEASDSETTPPNPPTASRSPPTLCAPKTTAFQPLVDRSNPRKIIVTLADTKSAEVESNDTSQGGEPARKRARIGGSGTLTGFNAMLPAPKRAALIKPSEKSTTATVTRKVFDLKTSSSPGFSREPQPSPSEDYGTTTEEGLRMDGDPANPQKAKAECQVVEKKGNSMMFKPLSVARNSKKRPKPRPVAGATDKTAAPSSESASEVEPQKPKQKLNLFGLSSDAILTNTDEPYRQTHYEPMVHVPSRDSELQSSVASGVVENESEISFTPSQTDSLANVASDLKLSRSEMRQLMGRKGRASAADTRILTFNTDQEYKSNSALLSAMSEQELAAQQHNPVRSIAPGKHSLQQLVNAVGSQRDALEDSFMAGKRNRKEAGSRYGW</sequence>
<evidence type="ECO:0000313" key="1">
    <source>
        <dbReference type="EMBL" id="KAI2382705.1"/>
    </source>
</evidence>
<protein>
    <submittedName>
        <fullName evidence="1">Uncharacterized protein</fullName>
    </submittedName>
</protein>
<proteinExistence type="predicted"/>
<accession>A0ACB8URW8</accession>
<gene>
    <name evidence="1" type="ORF">LOY88_005801</name>
</gene>
<comment type="caution">
    <text evidence="1">The sequence shown here is derived from an EMBL/GenBank/DDBJ whole genome shotgun (WGS) entry which is preliminary data.</text>
</comment>